<proteinExistence type="predicted"/>
<gene>
    <name evidence="1" type="ORF">AGOR_G00210740</name>
</gene>
<protein>
    <submittedName>
        <fullName evidence="1">Uncharacterized protein</fullName>
    </submittedName>
</protein>
<name>A0A8T3CQQ7_9TELE</name>
<evidence type="ECO:0000313" key="2">
    <source>
        <dbReference type="Proteomes" id="UP000829720"/>
    </source>
</evidence>
<accession>A0A8T3CQQ7</accession>
<evidence type="ECO:0000313" key="1">
    <source>
        <dbReference type="EMBL" id="KAI1886120.1"/>
    </source>
</evidence>
<dbReference type="OrthoDB" id="5947521at2759"/>
<reference evidence="1" key="1">
    <citation type="submission" date="2021-01" db="EMBL/GenBank/DDBJ databases">
        <authorList>
            <person name="Zahm M."/>
            <person name="Roques C."/>
            <person name="Cabau C."/>
            <person name="Klopp C."/>
            <person name="Donnadieu C."/>
            <person name="Jouanno E."/>
            <person name="Lampietro C."/>
            <person name="Louis A."/>
            <person name="Herpin A."/>
            <person name="Echchiki A."/>
            <person name="Berthelot C."/>
            <person name="Parey E."/>
            <person name="Roest-Crollius H."/>
            <person name="Braasch I."/>
            <person name="Postlethwait J."/>
            <person name="Bobe J."/>
            <person name="Montfort J."/>
            <person name="Bouchez O."/>
            <person name="Begum T."/>
            <person name="Mejri S."/>
            <person name="Adams A."/>
            <person name="Chen W.-J."/>
            <person name="Guiguen Y."/>
        </authorList>
    </citation>
    <scope>NUCLEOTIDE SEQUENCE</scope>
    <source>
        <tissue evidence="1">Blood</tissue>
    </source>
</reference>
<dbReference type="AlphaFoldDB" id="A0A8T3CQQ7"/>
<comment type="caution">
    <text evidence="1">The sequence shown here is derived from an EMBL/GenBank/DDBJ whole genome shotgun (WGS) entry which is preliminary data.</text>
</comment>
<sequence length="259" mass="30031">MEIHMMNSDQHFDSPTSLSFEKKISFSASQDLASIRSKGFVRLEKAHEMDAWELKAPDFTPKLYSSLHPLRKKKENRRPALFSPSSRETLFEVKRGTQIVLPEIHQSREPPAFTLSYRPPDALQTKLIFVKKGKYPCVAYSDPKPHDFRQYTDVMPDMVTALKKDPGNVNFKSQHLSTIGGTRPREDFHQRATTRRFDTFKPAEPKWDSQLILPRKPWPPKSASYTRHRRMRGVYSAFLDRVEEKLSSSWKMSDLATSC</sequence>
<keyword evidence="2" id="KW-1185">Reference proteome</keyword>
<organism evidence="1 2">
    <name type="scientific">Albula goreensis</name>
    <dbReference type="NCBI Taxonomy" id="1534307"/>
    <lineage>
        <taxon>Eukaryota</taxon>
        <taxon>Metazoa</taxon>
        <taxon>Chordata</taxon>
        <taxon>Craniata</taxon>
        <taxon>Vertebrata</taxon>
        <taxon>Euteleostomi</taxon>
        <taxon>Actinopterygii</taxon>
        <taxon>Neopterygii</taxon>
        <taxon>Teleostei</taxon>
        <taxon>Albuliformes</taxon>
        <taxon>Albulidae</taxon>
        <taxon>Albula</taxon>
    </lineage>
</organism>
<dbReference type="EMBL" id="JAERUA010000020">
    <property type="protein sequence ID" value="KAI1886120.1"/>
    <property type="molecule type" value="Genomic_DNA"/>
</dbReference>
<dbReference type="Proteomes" id="UP000829720">
    <property type="component" value="Unassembled WGS sequence"/>
</dbReference>